<feature type="compositionally biased region" description="Basic and acidic residues" evidence="2">
    <location>
        <begin position="192"/>
        <end position="224"/>
    </location>
</feature>
<feature type="compositionally biased region" description="Basic and acidic residues" evidence="2">
    <location>
        <begin position="423"/>
        <end position="438"/>
    </location>
</feature>
<feature type="compositionally biased region" description="Low complexity" evidence="2">
    <location>
        <begin position="104"/>
        <end position="117"/>
    </location>
</feature>
<organism evidence="4 5">
    <name type="scientific">Adiantum capillus-veneris</name>
    <name type="common">Maidenhair fern</name>
    <dbReference type="NCBI Taxonomy" id="13818"/>
    <lineage>
        <taxon>Eukaryota</taxon>
        <taxon>Viridiplantae</taxon>
        <taxon>Streptophyta</taxon>
        <taxon>Embryophyta</taxon>
        <taxon>Tracheophyta</taxon>
        <taxon>Polypodiopsida</taxon>
        <taxon>Polypodiidae</taxon>
        <taxon>Polypodiales</taxon>
        <taxon>Pteridineae</taxon>
        <taxon>Pteridaceae</taxon>
        <taxon>Vittarioideae</taxon>
        <taxon>Adiantum</taxon>
    </lineage>
</organism>
<dbReference type="AlphaFoldDB" id="A0A9D4UJN0"/>
<sequence length="544" mass="60110">MEKKKARPQSSSSSEESSSGDEEENEQEFVMSDRKAQMIDDKKAPKADEDSESEEDEEEGDEDESEDDDDEEIDGTQRVKVDEASSSEDEQHIHGEGGADSDSEMSSPSDSKPSKPSLPFVVLPRKVENANGHNGKKAPTIEMPSRTKQELEASPKKSKDKVLKRDRDEPLVAEKGSSKKPKKESSDISGKNVEHVPKAKDSEKLSKDKNVTAITSEKKSDSKKSAHATTIAEKPEDASAQKNSAKKPESSSAKKTGEKPKNDKKSTKNSDTELAKGSLSPVKHKLFTGKDEIVLTKEILHDLQKGIEIPSRKTDGYWSDLANRVEGRMDGLWSKEKLCEKLKRMKNRYAAMAEKFNSIGERKFRKTIDQELFSMWDQIWGNEDATKADDTDDGKNKHSKALSAASPVKGAKASRNKVAAPVHDVKVVIEESEAHKEEDNGDVSETEESNGGSDSPKKELTITPVGEDAHMDQIMVLEEKNADNTLSHSVSEVQSALHKEVRATLTEIQESSRQMLKEWQTKALAVVENAVKAVAHQARFMNGL</sequence>
<evidence type="ECO:0000256" key="2">
    <source>
        <dbReference type="SAM" id="MobiDB-lite"/>
    </source>
</evidence>
<dbReference type="Pfam" id="PF04504">
    <property type="entry name" value="GeBP-like_DBD"/>
    <property type="match status" value="1"/>
</dbReference>
<feature type="compositionally biased region" description="Basic and acidic residues" evidence="2">
    <location>
        <begin position="387"/>
        <end position="396"/>
    </location>
</feature>
<proteinExistence type="inferred from homology"/>
<comment type="similarity">
    <text evidence="1">Belongs to the GeBP family.</text>
</comment>
<comment type="caution">
    <text evidence="4">The sequence shown here is derived from an EMBL/GenBank/DDBJ whole genome shotgun (WGS) entry which is preliminary data.</text>
</comment>
<dbReference type="Proteomes" id="UP000886520">
    <property type="component" value="Chromosome 15"/>
</dbReference>
<evidence type="ECO:0000313" key="4">
    <source>
        <dbReference type="EMBL" id="KAI5069111.1"/>
    </source>
</evidence>
<feature type="non-terminal residue" evidence="4">
    <location>
        <position position="544"/>
    </location>
</feature>
<feature type="compositionally biased region" description="Basic and acidic residues" evidence="2">
    <location>
        <begin position="255"/>
        <end position="274"/>
    </location>
</feature>
<feature type="compositionally biased region" description="Acidic residues" evidence="2">
    <location>
        <begin position="18"/>
        <end position="27"/>
    </location>
</feature>
<keyword evidence="5" id="KW-1185">Reference proteome</keyword>
<feature type="region of interest" description="Disordered" evidence="2">
    <location>
        <begin position="1"/>
        <end position="281"/>
    </location>
</feature>
<name>A0A9D4UJN0_ADICA</name>
<feature type="compositionally biased region" description="Basic and acidic residues" evidence="2">
    <location>
        <begin position="31"/>
        <end position="48"/>
    </location>
</feature>
<feature type="compositionally biased region" description="Basic and acidic residues" evidence="2">
    <location>
        <begin position="145"/>
        <end position="172"/>
    </location>
</feature>
<protein>
    <recommendedName>
        <fullName evidence="3">Glabrous enhancer-binding protein-like DBD domain-containing protein</fullName>
    </recommendedName>
</protein>
<evidence type="ECO:0000313" key="5">
    <source>
        <dbReference type="Proteomes" id="UP000886520"/>
    </source>
</evidence>
<reference evidence="4" key="1">
    <citation type="submission" date="2021-01" db="EMBL/GenBank/DDBJ databases">
        <title>Adiantum capillus-veneris genome.</title>
        <authorList>
            <person name="Fang Y."/>
            <person name="Liao Q."/>
        </authorList>
    </citation>
    <scope>NUCLEOTIDE SEQUENCE</scope>
    <source>
        <strain evidence="4">H3</strain>
        <tissue evidence="4">Leaf</tissue>
    </source>
</reference>
<gene>
    <name evidence="4" type="ORF">GOP47_0015412</name>
</gene>
<accession>A0A9D4UJN0</accession>
<evidence type="ECO:0000256" key="1">
    <source>
        <dbReference type="ARBA" id="ARBA00010820"/>
    </source>
</evidence>
<evidence type="ECO:0000259" key="3">
    <source>
        <dbReference type="Pfam" id="PF04504"/>
    </source>
</evidence>
<feature type="compositionally biased region" description="Acidic residues" evidence="2">
    <location>
        <begin position="439"/>
        <end position="448"/>
    </location>
</feature>
<feature type="region of interest" description="Disordered" evidence="2">
    <location>
        <begin position="387"/>
        <end position="460"/>
    </location>
</feature>
<dbReference type="EMBL" id="JABFUD020000015">
    <property type="protein sequence ID" value="KAI5069111.1"/>
    <property type="molecule type" value="Genomic_DNA"/>
</dbReference>
<dbReference type="OrthoDB" id="669440at2759"/>
<dbReference type="InterPro" id="IPR053932">
    <property type="entry name" value="GeBP-like_DBD"/>
</dbReference>
<feature type="compositionally biased region" description="Basic and acidic residues" evidence="2">
    <location>
        <begin position="75"/>
        <end position="97"/>
    </location>
</feature>
<feature type="domain" description="Glabrous enhancer-binding protein-like DBD" evidence="3">
    <location>
        <begin position="284"/>
        <end position="381"/>
    </location>
</feature>
<feature type="compositionally biased region" description="Acidic residues" evidence="2">
    <location>
        <begin position="49"/>
        <end position="74"/>
    </location>
</feature>